<evidence type="ECO:0000256" key="1">
    <source>
        <dbReference type="ARBA" id="ARBA00022692"/>
    </source>
</evidence>
<name>A0A9P3UL45_LYOSH</name>
<keyword evidence="5 8" id="KW-1133">Transmembrane helix</keyword>
<dbReference type="CDD" id="cd01851">
    <property type="entry name" value="GBP"/>
    <property type="match status" value="1"/>
</dbReference>
<dbReference type="FunFam" id="3.40.50.300:FF:000727">
    <property type="entry name" value="Protein SEY1 homolog"/>
    <property type="match status" value="1"/>
</dbReference>
<feature type="topological domain" description="Cytoplasmic" evidence="8">
    <location>
        <begin position="1"/>
        <end position="773"/>
    </location>
</feature>
<dbReference type="OrthoDB" id="1597724at2759"/>
<keyword evidence="3 8" id="KW-0378">Hydrolase</keyword>
<dbReference type="Gene3D" id="3.40.50.300">
    <property type="entry name" value="P-loop containing nucleotide triphosphate hydrolases"/>
    <property type="match status" value="1"/>
</dbReference>
<dbReference type="Proteomes" id="UP001063166">
    <property type="component" value="Unassembled WGS sequence"/>
</dbReference>
<evidence type="ECO:0000256" key="5">
    <source>
        <dbReference type="ARBA" id="ARBA00022989"/>
    </source>
</evidence>
<dbReference type="GO" id="GO:0005789">
    <property type="term" value="C:endoplasmic reticulum membrane"/>
    <property type="evidence" value="ECO:0007669"/>
    <property type="project" value="UniProtKB-SubCell"/>
</dbReference>
<dbReference type="InterPro" id="IPR008803">
    <property type="entry name" value="RHD3/Sey1"/>
</dbReference>
<evidence type="ECO:0000313" key="12">
    <source>
        <dbReference type="Proteomes" id="UP001063166"/>
    </source>
</evidence>
<dbReference type="GO" id="GO:0016320">
    <property type="term" value="P:endoplasmic reticulum membrane fusion"/>
    <property type="evidence" value="ECO:0007669"/>
    <property type="project" value="TreeGrafter"/>
</dbReference>
<keyword evidence="4 8" id="KW-0256">Endoplasmic reticulum</keyword>
<dbReference type="InterPro" id="IPR027417">
    <property type="entry name" value="P-loop_NTPase"/>
</dbReference>
<keyword evidence="12" id="KW-1185">Reference proteome</keyword>
<keyword evidence="2 8" id="KW-0547">Nucleotide-binding</keyword>
<evidence type="ECO:0000256" key="9">
    <source>
        <dbReference type="SAM" id="Phobius"/>
    </source>
</evidence>
<dbReference type="SUPFAM" id="SSF52540">
    <property type="entry name" value="P-loop containing nucleoside triphosphate hydrolases"/>
    <property type="match status" value="1"/>
</dbReference>
<dbReference type="HAMAP" id="MF_03109">
    <property type="entry name" value="Sey1"/>
    <property type="match status" value="1"/>
</dbReference>
<gene>
    <name evidence="8 11" type="primary">SEY1</name>
    <name evidence="11" type="ORF">LshimejAT787_0400680</name>
</gene>
<comment type="caution">
    <text evidence="11">The sequence shown here is derived from an EMBL/GenBank/DDBJ whole genome shotgun (WGS) entry which is preliminary data.</text>
</comment>
<dbReference type="GO" id="GO:0003924">
    <property type="term" value="F:GTPase activity"/>
    <property type="evidence" value="ECO:0007669"/>
    <property type="project" value="UniProtKB-UniRule"/>
</dbReference>
<evidence type="ECO:0000313" key="11">
    <source>
        <dbReference type="EMBL" id="GLB37017.1"/>
    </source>
</evidence>
<dbReference type="InterPro" id="IPR030386">
    <property type="entry name" value="G_GB1_RHD3_dom"/>
</dbReference>
<keyword evidence="6 8" id="KW-0342">GTP-binding</keyword>
<dbReference type="EMBL" id="BRPK01000004">
    <property type="protein sequence ID" value="GLB37017.1"/>
    <property type="molecule type" value="Genomic_DNA"/>
</dbReference>
<accession>A0A9P3UL45</accession>
<sequence>MDPVRCSINWRIKEARQVVTGKGSKVAQVAGNKLHVVLVAHRHRGPTARVANAIVLVPSRHLQPLRLDHPIPFIRGHAPEYRMALPPASTAPDAVAPTPKSAVNGHLTNGDSYARTERLQIVDDEKKFTPDLSAQIERWGLRDAGFDYNIVAVFGSQSTGKSTLLNRLFGTTFDVMDESKRQQTTKGIWMCRGKEMNVMVMDVEGTDGRERGEDQDFERKSALFSLASSEILIVNLWEHQVGLYQGANMGLLKTVFEVNLGLFGKKAQDGTQGRTLLLFVIRDHIGVTPLSNLQATLTADLTRIWESLAKPPELKDRQLSDYFDLAFTALPHKILSADKFESEVQNLRTRFVDKSSDDYLFKPAYHKRIPADGVAFYMEGIWEQVQTNKDLDLPTQQELLAQFRCDEISTVALAEFNEQAKSQKRPVESGRVVEGLGALMRNWRTDALTRYDRDASRYHKGVYGRKRADLIASLDSALSPLFLGQLKNLHKACLVTFKREMLDGLRGESYSFADVVYKAQGRCVKTFSEGAQEALVEGTDWVWEEELEALREEVRAVADQCRKDETKKMLNLIEKNFKKHISEPVELALNKANADMWDNVLRTFRETLEKAEATYTAKAISFNCTEEENVSSLAALRKRAWLALRAKIDEQTADPVILGKLRAHFEERFRYDDQGVPRVWKPEDDIDSAFKKAKDETLELVPLYSKIAPVDPSLEYTLPSEPHDALSTDDFDFTASLVVFTETKALELTGKFRKDADAYYVEAKRSTVASIAQIPYWMYGVLVVLGWNEAMAVLFNPLYFAFLLIALATAYAIVQLGLVGPLYQVTRTIGAEVQRQATNRLREHFSQPALTEPVRARSQSVQDEVDEVREEVRRRQL</sequence>
<comment type="subcellular location">
    <subcellularLocation>
        <location evidence="8">Endoplasmic reticulum membrane</location>
        <topology evidence="8">Multi-pass membrane protein</topology>
    </subcellularLocation>
    <text evidence="8">Enriched in the cortical ER. Concentrated in punctae along the ER tubules.</text>
</comment>
<evidence type="ECO:0000259" key="10">
    <source>
        <dbReference type="PROSITE" id="PS51715"/>
    </source>
</evidence>
<dbReference type="PANTHER" id="PTHR45923:SF2">
    <property type="entry name" value="PROTEIN SEY1"/>
    <property type="match status" value="1"/>
</dbReference>
<dbReference type="Pfam" id="PF20428">
    <property type="entry name" value="Sey1_3HB"/>
    <property type="match status" value="1"/>
</dbReference>
<keyword evidence="1 8" id="KW-0812">Transmembrane</keyword>
<protein>
    <submittedName>
        <fullName evidence="11">Cooperates with the reticulon proteins and tubule- shaping DP1 family proteins to generate and maintain the structure of the tubular endoplasmic reticulum network</fullName>
    </submittedName>
</protein>
<evidence type="ECO:0000256" key="2">
    <source>
        <dbReference type="ARBA" id="ARBA00022741"/>
    </source>
</evidence>
<dbReference type="PANTHER" id="PTHR45923">
    <property type="entry name" value="PROTEIN SEY1"/>
    <property type="match status" value="1"/>
</dbReference>
<evidence type="ECO:0000256" key="6">
    <source>
        <dbReference type="ARBA" id="ARBA00023134"/>
    </source>
</evidence>
<feature type="topological domain" description="Cytoplasmic" evidence="8">
    <location>
        <begin position="819"/>
        <end position="877"/>
    </location>
</feature>
<feature type="domain" description="GB1/RHD3-type G" evidence="10">
    <location>
        <begin position="145"/>
        <end position="365"/>
    </location>
</feature>
<reference evidence="11" key="1">
    <citation type="submission" date="2022-07" db="EMBL/GenBank/DDBJ databases">
        <title>The genome of Lyophyllum shimeji provides insight into the initial evolution of ectomycorrhizal fungal genome.</title>
        <authorList>
            <person name="Kobayashi Y."/>
            <person name="Shibata T."/>
            <person name="Hirakawa H."/>
            <person name="Shigenobu S."/>
            <person name="Nishiyama T."/>
            <person name="Yamada A."/>
            <person name="Hasebe M."/>
            <person name="Kawaguchi M."/>
        </authorList>
    </citation>
    <scope>NUCLEOTIDE SEQUENCE</scope>
    <source>
        <strain evidence="11">AT787</strain>
    </source>
</reference>
<dbReference type="Pfam" id="PF05879">
    <property type="entry name" value="RHD3_GTPase"/>
    <property type="match status" value="1"/>
</dbReference>
<dbReference type="AlphaFoldDB" id="A0A9P3UL45"/>
<feature type="topological domain" description="Lumenal" evidence="8">
    <location>
        <begin position="795"/>
        <end position="797"/>
    </location>
</feature>
<feature type="binding site" evidence="8">
    <location>
        <begin position="155"/>
        <end position="162"/>
    </location>
    <ligand>
        <name>GTP</name>
        <dbReference type="ChEBI" id="CHEBI:37565"/>
    </ligand>
</feature>
<dbReference type="PROSITE" id="PS51715">
    <property type="entry name" value="G_GB1_RHD3"/>
    <property type="match status" value="1"/>
</dbReference>
<evidence type="ECO:0000256" key="8">
    <source>
        <dbReference type="HAMAP-Rule" id="MF_03109"/>
    </source>
</evidence>
<evidence type="ECO:0000256" key="3">
    <source>
        <dbReference type="ARBA" id="ARBA00022801"/>
    </source>
</evidence>
<dbReference type="GO" id="GO:0005525">
    <property type="term" value="F:GTP binding"/>
    <property type="evidence" value="ECO:0007669"/>
    <property type="project" value="UniProtKB-UniRule"/>
</dbReference>
<feature type="transmembrane region" description="Helical" evidence="9">
    <location>
        <begin position="802"/>
        <end position="823"/>
    </location>
</feature>
<organism evidence="11 12">
    <name type="scientific">Lyophyllum shimeji</name>
    <name type="common">Hon-shimeji</name>
    <name type="synonym">Tricholoma shimeji</name>
    <dbReference type="NCBI Taxonomy" id="47721"/>
    <lineage>
        <taxon>Eukaryota</taxon>
        <taxon>Fungi</taxon>
        <taxon>Dikarya</taxon>
        <taxon>Basidiomycota</taxon>
        <taxon>Agaricomycotina</taxon>
        <taxon>Agaricomycetes</taxon>
        <taxon>Agaricomycetidae</taxon>
        <taxon>Agaricales</taxon>
        <taxon>Tricholomatineae</taxon>
        <taxon>Lyophyllaceae</taxon>
        <taxon>Lyophyllum</taxon>
    </lineage>
</organism>
<evidence type="ECO:0000256" key="7">
    <source>
        <dbReference type="ARBA" id="ARBA00023136"/>
    </source>
</evidence>
<proteinExistence type="inferred from homology"/>
<dbReference type="InterPro" id="IPR046758">
    <property type="entry name" value="Sey1/RHD3-like_3HB"/>
</dbReference>
<evidence type="ECO:0000256" key="4">
    <source>
        <dbReference type="ARBA" id="ARBA00022824"/>
    </source>
</evidence>
<keyword evidence="7 8" id="KW-0472">Membrane</keyword>
<comment type="similarity">
    <text evidence="8">Belongs to the TRAFAC class dynamin-like GTPase superfamily. GB1/RHD3 GTPase family. RHD3 subfamily.</text>
</comment>